<dbReference type="InterPro" id="IPR001466">
    <property type="entry name" value="Beta-lactam-related"/>
</dbReference>
<dbReference type="InterPro" id="IPR012338">
    <property type="entry name" value="Beta-lactam/transpept-like"/>
</dbReference>
<keyword evidence="3" id="KW-1185">Reference proteome</keyword>
<sequence>MDIQKQKVQKIFDNVTKKKRIHEFVLLVENSTGDVSYSFGYGGKNVDTPLLMASITKLFTTTCIFILREQGKLQLDDEIARYLDEETLRNLHVYKGRDYSNRITLSNLLFHTSGLRDVIEEGSKESKKRAIYEDVQTNFNDTILKTKDIKPHFAPGTGKRAHYANINFEILGRIVEIVTNSTLDDVFKELIFDPLGLENTYLPKGEDDYIPYVYFRDTALYRPKLLRSIRASGGGVSTARELMVFIKAHDLS</sequence>
<protein>
    <submittedName>
        <fullName evidence="2">Serine hydrolase domain-containing protein</fullName>
        <ecNumber evidence="2">3.-.-.-</ecNumber>
    </submittedName>
</protein>
<dbReference type="RefSeq" id="WP_377329658.1">
    <property type="nucleotide sequence ID" value="NZ_JBHUMZ010000044.1"/>
</dbReference>
<organism evidence="2 3">
    <name type="scientific">Piscibacillus salipiscarius</name>
    <dbReference type="NCBI Taxonomy" id="299480"/>
    <lineage>
        <taxon>Bacteria</taxon>
        <taxon>Bacillati</taxon>
        <taxon>Bacillota</taxon>
        <taxon>Bacilli</taxon>
        <taxon>Bacillales</taxon>
        <taxon>Bacillaceae</taxon>
        <taxon>Piscibacillus</taxon>
    </lineage>
</organism>
<keyword evidence="2" id="KW-0378">Hydrolase</keyword>
<dbReference type="GO" id="GO:0016787">
    <property type="term" value="F:hydrolase activity"/>
    <property type="evidence" value="ECO:0007669"/>
    <property type="project" value="UniProtKB-KW"/>
</dbReference>
<evidence type="ECO:0000313" key="3">
    <source>
        <dbReference type="Proteomes" id="UP001597452"/>
    </source>
</evidence>
<dbReference type="Proteomes" id="UP001597452">
    <property type="component" value="Unassembled WGS sequence"/>
</dbReference>
<accession>A0ABW5QDB5</accession>
<dbReference type="InterPro" id="IPR050789">
    <property type="entry name" value="Diverse_Enzym_Activities"/>
</dbReference>
<evidence type="ECO:0000259" key="1">
    <source>
        <dbReference type="Pfam" id="PF00144"/>
    </source>
</evidence>
<dbReference type="SUPFAM" id="SSF56601">
    <property type="entry name" value="beta-lactamase/transpeptidase-like"/>
    <property type="match status" value="1"/>
</dbReference>
<dbReference type="PANTHER" id="PTHR43283">
    <property type="entry name" value="BETA-LACTAMASE-RELATED"/>
    <property type="match status" value="1"/>
</dbReference>
<dbReference type="Gene3D" id="3.40.710.10">
    <property type="entry name" value="DD-peptidase/beta-lactamase superfamily"/>
    <property type="match status" value="1"/>
</dbReference>
<reference evidence="3" key="1">
    <citation type="journal article" date="2019" name="Int. J. Syst. Evol. Microbiol.">
        <title>The Global Catalogue of Microorganisms (GCM) 10K type strain sequencing project: providing services to taxonomists for standard genome sequencing and annotation.</title>
        <authorList>
            <consortium name="The Broad Institute Genomics Platform"/>
            <consortium name="The Broad Institute Genome Sequencing Center for Infectious Disease"/>
            <person name="Wu L."/>
            <person name="Ma J."/>
        </authorList>
    </citation>
    <scope>NUCLEOTIDE SEQUENCE [LARGE SCALE GENOMIC DNA]</scope>
    <source>
        <strain evidence="3">TISTR 1571</strain>
    </source>
</reference>
<comment type="caution">
    <text evidence="2">The sequence shown here is derived from an EMBL/GenBank/DDBJ whole genome shotgun (WGS) entry which is preliminary data.</text>
</comment>
<gene>
    <name evidence="2" type="ORF">ACFSW4_12490</name>
</gene>
<proteinExistence type="predicted"/>
<dbReference type="Pfam" id="PF00144">
    <property type="entry name" value="Beta-lactamase"/>
    <property type="match status" value="1"/>
</dbReference>
<name>A0ABW5QDB5_9BACI</name>
<evidence type="ECO:0000313" key="2">
    <source>
        <dbReference type="EMBL" id="MFD2639687.1"/>
    </source>
</evidence>
<dbReference type="EMBL" id="JBHUMZ010000044">
    <property type="protein sequence ID" value="MFD2639687.1"/>
    <property type="molecule type" value="Genomic_DNA"/>
</dbReference>
<feature type="domain" description="Beta-lactamase-related" evidence="1">
    <location>
        <begin position="42"/>
        <end position="246"/>
    </location>
</feature>
<dbReference type="EC" id="3.-.-.-" evidence="2"/>